<dbReference type="EMBL" id="MKGL01000228">
    <property type="protein sequence ID" value="RNF02543.1"/>
    <property type="molecule type" value="Genomic_DNA"/>
</dbReference>
<feature type="compositionally biased region" description="Polar residues" evidence="1">
    <location>
        <begin position="32"/>
        <end position="46"/>
    </location>
</feature>
<evidence type="ECO:0000313" key="3">
    <source>
        <dbReference type="Proteomes" id="UP000283634"/>
    </source>
</evidence>
<proteinExistence type="predicted"/>
<sequence>MTSSSSREGGGGRIRALSPHPLAPPKSDGSGEITQHSDSVAHTTANGWEYAKSKQNKMDYKTKGAPSSNGLAPSSMQPLAGTDQGTQRPNRPQGDRACGWTKSSPPPPSRKRPAGCKDHTGEDVLRRLLAQAVAKSRRVFAPLFAKS</sequence>
<accession>A0A422NAR0</accession>
<feature type="compositionally biased region" description="Polar residues" evidence="1">
    <location>
        <begin position="65"/>
        <end position="90"/>
    </location>
</feature>
<feature type="region of interest" description="Disordered" evidence="1">
    <location>
        <begin position="1"/>
        <end position="119"/>
    </location>
</feature>
<dbReference type="AlphaFoldDB" id="A0A422NAR0"/>
<reference evidence="2 3" key="1">
    <citation type="journal article" date="2018" name="BMC Genomics">
        <title>Genomic comparison of Trypanosoma conorhini and Trypanosoma rangeli to Trypanosoma cruzi strains of high and low virulence.</title>
        <authorList>
            <person name="Bradwell K.R."/>
            <person name="Koparde V.N."/>
            <person name="Matveyev A.V."/>
            <person name="Serrano M.G."/>
            <person name="Alves J.M."/>
            <person name="Parikh H."/>
            <person name="Huang B."/>
            <person name="Lee V."/>
            <person name="Espinosa-Alvarez O."/>
            <person name="Ortiz P.A."/>
            <person name="Costa-Martins A.G."/>
            <person name="Teixeira M.M."/>
            <person name="Buck G.A."/>
        </authorList>
    </citation>
    <scope>NUCLEOTIDE SEQUENCE [LARGE SCALE GENOMIC DNA]</scope>
    <source>
        <strain evidence="2 3">AM80</strain>
    </source>
</reference>
<dbReference type="GeneID" id="40330260"/>
<protein>
    <submittedName>
        <fullName evidence="2">Uncharacterized protein</fullName>
    </submittedName>
</protein>
<evidence type="ECO:0000313" key="2">
    <source>
        <dbReference type="EMBL" id="RNF02543.1"/>
    </source>
</evidence>
<dbReference type="Proteomes" id="UP000283634">
    <property type="component" value="Unassembled WGS sequence"/>
</dbReference>
<name>A0A422NAR0_TRYRA</name>
<keyword evidence="3" id="KW-1185">Reference proteome</keyword>
<dbReference type="RefSeq" id="XP_029236977.1">
    <property type="nucleotide sequence ID" value="XM_029383177.1"/>
</dbReference>
<evidence type="ECO:0000256" key="1">
    <source>
        <dbReference type="SAM" id="MobiDB-lite"/>
    </source>
</evidence>
<comment type="caution">
    <text evidence="2">The sequence shown here is derived from an EMBL/GenBank/DDBJ whole genome shotgun (WGS) entry which is preliminary data.</text>
</comment>
<organism evidence="2 3">
    <name type="scientific">Trypanosoma rangeli</name>
    <dbReference type="NCBI Taxonomy" id="5698"/>
    <lineage>
        <taxon>Eukaryota</taxon>
        <taxon>Discoba</taxon>
        <taxon>Euglenozoa</taxon>
        <taxon>Kinetoplastea</taxon>
        <taxon>Metakinetoplastina</taxon>
        <taxon>Trypanosomatida</taxon>
        <taxon>Trypanosomatidae</taxon>
        <taxon>Trypanosoma</taxon>
        <taxon>Herpetosoma</taxon>
    </lineage>
</organism>
<gene>
    <name evidence="2" type="ORF">TraAM80_06327</name>
</gene>